<accession>A0A852X8L6</accession>
<feature type="compositionally biased region" description="Low complexity" evidence="1">
    <location>
        <begin position="28"/>
        <end position="60"/>
    </location>
</feature>
<sequence>MRARMVALVSVSALALAGCGGVDEPEETSSSTVSPRVPSSNGSSSAASSSSSSGSATSSGDVSTEPPAEAQENTQAGAEAFAEWYEQQVGEAVTTGEGSVLREYADQSCQACLETADQMESDAEQYGVAPTNPYSVAVDSSREEAGKQYVTLEVSWTTYRRLKDGESQGRVDGDEARYVLTLSPQVSDGWLVEESVLVRGDVT</sequence>
<dbReference type="PROSITE" id="PS51257">
    <property type="entry name" value="PROKAR_LIPOPROTEIN"/>
    <property type="match status" value="1"/>
</dbReference>
<dbReference type="AlphaFoldDB" id="A0A852X8L6"/>
<evidence type="ECO:0000259" key="3">
    <source>
        <dbReference type="Pfam" id="PF19843"/>
    </source>
</evidence>
<comment type="caution">
    <text evidence="4">The sequence shown here is derived from an EMBL/GenBank/DDBJ whole genome shotgun (WGS) entry which is preliminary data.</text>
</comment>
<name>A0A852X8L6_9MICO</name>
<keyword evidence="5" id="KW-1185">Reference proteome</keyword>
<proteinExistence type="predicted"/>
<evidence type="ECO:0000313" key="4">
    <source>
        <dbReference type="EMBL" id="NYG37820.1"/>
    </source>
</evidence>
<keyword evidence="2" id="KW-0732">Signal</keyword>
<feature type="region of interest" description="Disordered" evidence="1">
    <location>
        <begin position="18"/>
        <end position="83"/>
    </location>
</feature>
<dbReference type="InterPro" id="IPR046281">
    <property type="entry name" value="DUF6318"/>
</dbReference>
<protein>
    <submittedName>
        <fullName evidence="4">Flp pilus assembly protein TadD</fullName>
    </submittedName>
</protein>
<evidence type="ECO:0000313" key="5">
    <source>
        <dbReference type="Proteomes" id="UP000592181"/>
    </source>
</evidence>
<feature type="chain" id="PRO_5038445755" evidence="2">
    <location>
        <begin position="18"/>
        <end position="203"/>
    </location>
</feature>
<dbReference type="Proteomes" id="UP000592181">
    <property type="component" value="Unassembled WGS sequence"/>
</dbReference>
<reference evidence="4 5" key="1">
    <citation type="submission" date="2020-07" db="EMBL/GenBank/DDBJ databases">
        <title>Sequencing the genomes of 1000 actinobacteria strains.</title>
        <authorList>
            <person name="Klenk H.-P."/>
        </authorList>
    </citation>
    <scope>NUCLEOTIDE SEQUENCE [LARGE SCALE GENOMIC DNA]</scope>
    <source>
        <strain evidence="4 5">DSM 24723</strain>
    </source>
</reference>
<gene>
    <name evidence="4" type="ORF">BJY28_002289</name>
</gene>
<evidence type="ECO:0000256" key="1">
    <source>
        <dbReference type="SAM" id="MobiDB-lite"/>
    </source>
</evidence>
<organism evidence="4 5">
    <name type="scientific">Janibacter alkaliphilus</name>
    <dbReference type="NCBI Taxonomy" id="1069963"/>
    <lineage>
        <taxon>Bacteria</taxon>
        <taxon>Bacillati</taxon>
        <taxon>Actinomycetota</taxon>
        <taxon>Actinomycetes</taxon>
        <taxon>Micrococcales</taxon>
        <taxon>Intrasporangiaceae</taxon>
        <taxon>Janibacter</taxon>
    </lineage>
</organism>
<dbReference type="RefSeq" id="WP_179463126.1">
    <property type="nucleotide sequence ID" value="NZ_JACBZX010000001.1"/>
</dbReference>
<feature type="signal peptide" evidence="2">
    <location>
        <begin position="1"/>
        <end position="17"/>
    </location>
</feature>
<dbReference type="Pfam" id="PF19843">
    <property type="entry name" value="DUF6318"/>
    <property type="match status" value="1"/>
</dbReference>
<dbReference type="EMBL" id="JACBZX010000001">
    <property type="protein sequence ID" value="NYG37820.1"/>
    <property type="molecule type" value="Genomic_DNA"/>
</dbReference>
<feature type="domain" description="DUF6318" evidence="3">
    <location>
        <begin position="66"/>
        <end position="158"/>
    </location>
</feature>
<evidence type="ECO:0000256" key="2">
    <source>
        <dbReference type="SAM" id="SignalP"/>
    </source>
</evidence>